<sequence length="282" mass="33533">MKLVGLMMVRDEDWILGYSLRVALKWCDEVIIFNHASTDDTQYIVNDIAYEHPGRIIIMYNGNPDWDEMNQRQQTLKMARERGATHIAIIDADEALTADQLPKIKELIQNLKDGESIAVPMIPIWNDLDHYRDDNSVWSRAWLSLIFKDWLGLTWRPEKGGYQHHHRLPYGIGKEIRLKIPGVMHLQFANKRRLLAKHVLYRMVDYLRWPKRDSVEKLNKKYDQALNEENLHRSPCQEEWWDTDLRKHITLKGIPWQENEIRRLLLKHGPKKFEGLNLYGYE</sequence>
<name>A0A0F9TZE1_9ZZZZ</name>
<comment type="caution">
    <text evidence="2">The sequence shown here is derived from an EMBL/GenBank/DDBJ whole genome shotgun (WGS) entry which is preliminary data.</text>
</comment>
<reference evidence="2" key="1">
    <citation type="journal article" date="2015" name="Nature">
        <title>Complex archaea that bridge the gap between prokaryotes and eukaryotes.</title>
        <authorList>
            <person name="Spang A."/>
            <person name="Saw J.H."/>
            <person name="Jorgensen S.L."/>
            <person name="Zaremba-Niedzwiedzka K."/>
            <person name="Martijn J."/>
            <person name="Lind A.E."/>
            <person name="van Eijk R."/>
            <person name="Schleper C."/>
            <person name="Guy L."/>
            <person name="Ettema T.J."/>
        </authorList>
    </citation>
    <scope>NUCLEOTIDE SEQUENCE</scope>
</reference>
<organism evidence="2">
    <name type="scientific">marine sediment metagenome</name>
    <dbReference type="NCBI Taxonomy" id="412755"/>
    <lineage>
        <taxon>unclassified sequences</taxon>
        <taxon>metagenomes</taxon>
        <taxon>ecological metagenomes</taxon>
    </lineage>
</organism>
<protein>
    <recommendedName>
        <fullName evidence="1">Glycosyltransferase 2-like domain-containing protein</fullName>
    </recommendedName>
</protein>
<feature type="domain" description="Glycosyltransferase 2-like" evidence="1">
    <location>
        <begin position="28"/>
        <end position="128"/>
    </location>
</feature>
<dbReference type="SUPFAM" id="SSF53448">
    <property type="entry name" value="Nucleotide-diphospho-sugar transferases"/>
    <property type="match status" value="1"/>
</dbReference>
<evidence type="ECO:0000313" key="2">
    <source>
        <dbReference type="EMBL" id="KKN46753.1"/>
    </source>
</evidence>
<proteinExistence type="predicted"/>
<accession>A0A0F9TZE1</accession>
<dbReference type="Gene3D" id="3.90.550.10">
    <property type="entry name" value="Spore Coat Polysaccharide Biosynthesis Protein SpsA, Chain A"/>
    <property type="match status" value="1"/>
</dbReference>
<gene>
    <name evidence="2" type="ORF">LCGC14_0669770</name>
</gene>
<dbReference type="AlphaFoldDB" id="A0A0F9TZE1"/>
<evidence type="ECO:0000259" key="1">
    <source>
        <dbReference type="Pfam" id="PF00535"/>
    </source>
</evidence>
<dbReference type="InterPro" id="IPR029044">
    <property type="entry name" value="Nucleotide-diphossugar_trans"/>
</dbReference>
<dbReference type="InterPro" id="IPR001173">
    <property type="entry name" value="Glyco_trans_2-like"/>
</dbReference>
<dbReference type="EMBL" id="LAZR01001313">
    <property type="protein sequence ID" value="KKN46753.1"/>
    <property type="molecule type" value="Genomic_DNA"/>
</dbReference>
<dbReference type="Pfam" id="PF00535">
    <property type="entry name" value="Glycos_transf_2"/>
    <property type="match status" value="1"/>
</dbReference>